<dbReference type="EMBL" id="JAHYBZ010000003">
    <property type="protein sequence ID" value="MBW6398233.1"/>
    <property type="molecule type" value="Genomic_DNA"/>
</dbReference>
<name>A0ABS7A7G4_9PROT</name>
<reference evidence="2 3" key="1">
    <citation type="submission" date="2021-07" db="EMBL/GenBank/DDBJ databases">
        <authorList>
            <person name="So Y."/>
        </authorList>
    </citation>
    <scope>NUCLEOTIDE SEQUENCE [LARGE SCALE GENOMIC DNA]</scope>
    <source>
        <strain evidence="2 3">HJA6</strain>
    </source>
</reference>
<accession>A0ABS7A7G4</accession>
<evidence type="ECO:0000313" key="2">
    <source>
        <dbReference type="EMBL" id="MBW6398233.1"/>
    </source>
</evidence>
<keyword evidence="1" id="KW-0812">Transmembrane</keyword>
<protein>
    <recommendedName>
        <fullName evidence="4">Two-component sensor histidine kinase</fullName>
    </recommendedName>
</protein>
<keyword evidence="1" id="KW-1133">Transmembrane helix</keyword>
<feature type="transmembrane region" description="Helical" evidence="1">
    <location>
        <begin position="168"/>
        <end position="191"/>
    </location>
</feature>
<comment type="caution">
    <text evidence="2">The sequence shown here is derived from an EMBL/GenBank/DDBJ whole genome shotgun (WGS) entry which is preliminary data.</text>
</comment>
<dbReference type="Proteomes" id="UP001196565">
    <property type="component" value="Unassembled WGS sequence"/>
</dbReference>
<organism evidence="2 3">
    <name type="scientific">Roseomonas alba</name>
    <dbReference type="NCBI Taxonomy" id="2846776"/>
    <lineage>
        <taxon>Bacteria</taxon>
        <taxon>Pseudomonadati</taxon>
        <taxon>Pseudomonadota</taxon>
        <taxon>Alphaproteobacteria</taxon>
        <taxon>Acetobacterales</taxon>
        <taxon>Roseomonadaceae</taxon>
        <taxon>Roseomonas</taxon>
    </lineage>
</organism>
<proteinExistence type="predicted"/>
<keyword evidence="1" id="KW-0472">Membrane</keyword>
<dbReference type="RefSeq" id="WP_219762843.1">
    <property type="nucleotide sequence ID" value="NZ_JAHYBZ010000003.1"/>
</dbReference>
<sequence length="251" mass="26413">MTGPSFATRIALLVSALTVLACLLVTALNYLKFERLLLTQHQRIFATIGADLVDTFERSMGIGVRLAEVPGGQALLDRAFGRDPDLRRIAVADAGGRILFDTERVRIGDAADPALLPDGLNRRAARAGGMDWIGLPVVNGFGQPEGSLLLGYGRAGIADRLIAIALDMAMPGLAALVIGLPLAWVAVFLAARPTRRLFAQLAALLADGALPAQDDPMLHALHGAIHGHGAMLDEAGARLEAIASRAPERPA</sequence>
<keyword evidence="3" id="KW-1185">Reference proteome</keyword>
<evidence type="ECO:0008006" key="4">
    <source>
        <dbReference type="Google" id="ProtNLM"/>
    </source>
</evidence>
<gene>
    <name evidence="2" type="ORF">KPL78_10270</name>
</gene>
<evidence type="ECO:0000256" key="1">
    <source>
        <dbReference type="SAM" id="Phobius"/>
    </source>
</evidence>
<evidence type="ECO:0000313" key="3">
    <source>
        <dbReference type="Proteomes" id="UP001196565"/>
    </source>
</evidence>